<dbReference type="InterPro" id="IPR043128">
    <property type="entry name" value="Rev_trsase/Diguanyl_cyclase"/>
</dbReference>
<dbReference type="InterPro" id="IPR043502">
    <property type="entry name" value="DNA/RNA_pol_sf"/>
</dbReference>
<sequence length="236" mass="27347">MYIENIFIYSKSEEEHEVHLKVVLELLKKEELFTKLSKCEIRLQEVLSTFHYELLKDCIEEVKYAKEKLSVKFLSDYNCEIRYHPRKANIVKVLGTRLDMSTVYHPQTDGQSKGTIQTLEDMLRAGVIDFGGSWDVHLLLIGPELVQEMTDKVVLTKQKLKVARDPLKSYASIRIKTLELRIDPVAYKLNFPEELSEVHATFHVSNLKKCLADANLHVPLPEIKIEKKPFILLKNP</sequence>
<name>A0A699GM50_TANCI</name>
<accession>A0A699GM50</accession>
<proteinExistence type="predicted"/>
<feature type="domain" description="Tf2-1-like SH3-like" evidence="1">
    <location>
        <begin position="181"/>
        <end position="210"/>
    </location>
</feature>
<dbReference type="SUPFAM" id="SSF53098">
    <property type="entry name" value="Ribonuclease H-like"/>
    <property type="match status" value="1"/>
</dbReference>
<dbReference type="EMBL" id="BKCJ010008172">
    <property type="protein sequence ID" value="GEU80918.1"/>
    <property type="molecule type" value="Genomic_DNA"/>
</dbReference>
<dbReference type="Gene3D" id="3.30.70.270">
    <property type="match status" value="1"/>
</dbReference>
<dbReference type="Pfam" id="PF24626">
    <property type="entry name" value="SH3_Tf2-1"/>
    <property type="match status" value="1"/>
</dbReference>
<evidence type="ECO:0000259" key="1">
    <source>
        <dbReference type="Pfam" id="PF24626"/>
    </source>
</evidence>
<dbReference type="InterPro" id="IPR012337">
    <property type="entry name" value="RNaseH-like_sf"/>
</dbReference>
<dbReference type="InterPro" id="IPR036397">
    <property type="entry name" value="RNaseH_sf"/>
</dbReference>
<gene>
    <name evidence="2" type="ORF">Tci_052896</name>
</gene>
<dbReference type="Gene3D" id="3.30.420.10">
    <property type="entry name" value="Ribonuclease H-like superfamily/Ribonuclease H"/>
    <property type="match status" value="1"/>
</dbReference>
<dbReference type="GO" id="GO:0003676">
    <property type="term" value="F:nucleic acid binding"/>
    <property type="evidence" value="ECO:0007669"/>
    <property type="project" value="InterPro"/>
</dbReference>
<comment type="caution">
    <text evidence="2">The sequence shown here is derived from an EMBL/GenBank/DDBJ whole genome shotgun (WGS) entry which is preliminary data.</text>
</comment>
<dbReference type="PANTHER" id="PTHR46148">
    <property type="entry name" value="CHROMO DOMAIN-CONTAINING PROTEIN"/>
    <property type="match status" value="1"/>
</dbReference>
<protein>
    <recommendedName>
        <fullName evidence="1">Tf2-1-like SH3-like domain-containing protein</fullName>
    </recommendedName>
</protein>
<reference evidence="2" key="1">
    <citation type="journal article" date="2019" name="Sci. Rep.">
        <title>Draft genome of Tanacetum cinerariifolium, the natural source of mosquito coil.</title>
        <authorList>
            <person name="Yamashiro T."/>
            <person name="Shiraishi A."/>
            <person name="Satake H."/>
            <person name="Nakayama K."/>
        </authorList>
    </citation>
    <scope>NUCLEOTIDE SEQUENCE</scope>
</reference>
<organism evidence="2">
    <name type="scientific">Tanacetum cinerariifolium</name>
    <name type="common">Dalmatian daisy</name>
    <name type="synonym">Chrysanthemum cinerariifolium</name>
    <dbReference type="NCBI Taxonomy" id="118510"/>
    <lineage>
        <taxon>Eukaryota</taxon>
        <taxon>Viridiplantae</taxon>
        <taxon>Streptophyta</taxon>
        <taxon>Embryophyta</taxon>
        <taxon>Tracheophyta</taxon>
        <taxon>Spermatophyta</taxon>
        <taxon>Magnoliopsida</taxon>
        <taxon>eudicotyledons</taxon>
        <taxon>Gunneridae</taxon>
        <taxon>Pentapetalae</taxon>
        <taxon>asterids</taxon>
        <taxon>campanulids</taxon>
        <taxon>Asterales</taxon>
        <taxon>Asteraceae</taxon>
        <taxon>Asteroideae</taxon>
        <taxon>Anthemideae</taxon>
        <taxon>Anthemidinae</taxon>
        <taxon>Tanacetum</taxon>
    </lineage>
</organism>
<evidence type="ECO:0000313" key="2">
    <source>
        <dbReference type="EMBL" id="GEU80918.1"/>
    </source>
</evidence>
<dbReference type="InterPro" id="IPR056924">
    <property type="entry name" value="SH3_Tf2-1"/>
</dbReference>
<dbReference type="SUPFAM" id="SSF56672">
    <property type="entry name" value="DNA/RNA polymerases"/>
    <property type="match status" value="1"/>
</dbReference>
<dbReference type="PANTHER" id="PTHR46148:SF57">
    <property type="entry name" value="OS12G0499874 PROTEIN"/>
    <property type="match status" value="1"/>
</dbReference>
<dbReference type="AlphaFoldDB" id="A0A699GM50"/>